<organism evidence="1 2">
    <name type="scientific">Phytohabitans houttuyneae</name>
    <dbReference type="NCBI Taxonomy" id="1076126"/>
    <lineage>
        <taxon>Bacteria</taxon>
        <taxon>Bacillati</taxon>
        <taxon>Actinomycetota</taxon>
        <taxon>Actinomycetes</taxon>
        <taxon>Micromonosporales</taxon>
        <taxon>Micromonosporaceae</taxon>
    </lineage>
</organism>
<reference evidence="1 2" key="1">
    <citation type="submission" date="2020-03" db="EMBL/GenBank/DDBJ databases">
        <title>Whole genome shotgun sequence of Phytohabitans houttuyneae NBRC 108639.</title>
        <authorList>
            <person name="Komaki H."/>
            <person name="Tamura T."/>
        </authorList>
    </citation>
    <scope>NUCLEOTIDE SEQUENCE [LARGE SCALE GENOMIC DNA]</scope>
    <source>
        <strain evidence="1 2">NBRC 108639</strain>
    </source>
</reference>
<evidence type="ECO:0008006" key="3">
    <source>
        <dbReference type="Google" id="ProtNLM"/>
    </source>
</evidence>
<dbReference type="Gene3D" id="3.40.630.30">
    <property type="match status" value="1"/>
</dbReference>
<dbReference type="SUPFAM" id="SSF55729">
    <property type="entry name" value="Acyl-CoA N-acyltransferases (Nat)"/>
    <property type="match status" value="1"/>
</dbReference>
<accession>A0A6V8KSS6</accession>
<reference evidence="1 2" key="2">
    <citation type="submission" date="2020-03" db="EMBL/GenBank/DDBJ databases">
        <authorList>
            <person name="Ichikawa N."/>
            <person name="Kimura A."/>
            <person name="Kitahashi Y."/>
            <person name="Uohara A."/>
        </authorList>
    </citation>
    <scope>NUCLEOTIDE SEQUENCE [LARGE SCALE GENOMIC DNA]</scope>
    <source>
        <strain evidence="1 2">NBRC 108639</strain>
    </source>
</reference>
<evidence type="ECO:0000313" key="2">
    <source>
        <dbReference type="Proteomes" id="UP000482800"/>
    </source>
</evidence>
<comment type="caution">
    <text evidence="1">The sequence shown here is derived from an EMBL/GenBank/DDBJ whole genome shotgun (WGS) entry which is preliminary data.</text>
</comment>
<dbReference type="InterPro" id="IPR016181">
    <property type="entry name" value="Acyl_CoA_acyltransferase"/>
</dbReference>
<sequence length="194" mass="21345">MCVDLTYALLDGEKARLWLPQLVDLYAVVYAEPPYEEGPEQVAEFAETVPGDLDADGFTLAAAFVNEHLAGAAYGVTMAAGRWWKNTDDEPPAEVRDAAKFAVMEWMVRPANRITGVGRSLIRLLLADRPEPWAVLASDPRSTARSMYERAGWRQVGRSHLSWGPAMDLLVLPLTSPSRPNAAMIPSTPRRPVA</sequence>
<name>A0A6V8KSS6_9ACTN</name>
<evidence type="ECO:0000313" key="1">
    <source>
        <dbReference type="EMBL" id="GFJ84886.1"/>
    </source>
</evidence>
<protein>
    <recommendedName>
        <fullName evidence="3">N-acetyltransferase domain-containing protein</fullName>
    </recommendedName>
</protein>
<dbReference type="EMBL" id="BLPF01000004">
    <property type="protein sequence ID" value="GFJ84886.1"/>
    <property type="molecule type" value="Genomic_DNA"/>
</dbReference>
<dbReference type="Proteomes" id="UP000482800">
    <property type="component" value="Unassembled WGS sequence"/>
</dbReference>
<keyword evidence="2" id="KW-1185">Reference proteome</keyword>
<proteinExistence type="predicted"/>
<dbReference type="AlphaFoldDB" id="A0A6V8KSS6"/>
<gene>
    <name evidence="1" type="ORF">Phou_090660</name>
</gene>